<feature type="chain" id="PRO_5017773605" description="Right handed beta helix domain-containing protein" evidence="1">
    <location>
        <begin position="24"/>
        <end position="390"/>
    </location>
</feature>
<dbReference type="SMART" id="SM00710">
    <property type="entry name" value="PbH1"/>
    <property type="match status" value="3"/>
</dbReference>
<dbReference type="AlphaFoldDB" id="A0A3D9BB84"/>
<keyword evidence="1" id="KW-0732">Signal</keyword>
<dbReference type="InterPro" id="IPR006626">
    <property type="entry name" value="PbH1"/>
</dbReference>
<feature type="signal peptide" evidence="1">
    <location>
        <begin position="1"/>
        <end position="23"/>
    </location>
</feature>
<organism evidence="2 3">
    <name type="scientific">Chryseobacterium piscium</name>
    <dbReference type="NCBI Taxonomy" id="333702"/>
    <lineage>
        <taxon>Bacteria</taxon>
        <taxon>Pseudomonadati</taxon>
        <taxon>Bacteroidota</taxon>
        <taxon>Flavobacteriia</taxon>
        <taxon>Flavobacteriales</taxon>
        <taxon>Weeksellaceae</taxon>
        <taxon>Chryseobacterium group</taxon>
        <taxon>Chryseobacterium</taxon>
    </lineage>
</organism>
<gene>
    <name evidence="2" type="ORF">DRF62_18355</name>
</gene>
<comment type="caution">
    <text evidence="2">The sequence shown here is derived from an EMBL/GenBank/DDBJ whole genome shotgun (WGS) entry which is preliminary data.</text>
</comment>
<keyword evidence="3" id="KW-1185">Reference proteome</keyword>
<name>A0A3D9BB84_9FLAO</name>
<dbReference type="PANTHER" id="PTHR41339:SF1">
    <property type="entry name" value="SECRETED PROTEIN"/>
    <property type="match status" value="1"/>
</dbReference>
<dbReference type="PANTHER" id="PTHR41339">
    <property type="entry name" value="LIPL48"/>
    <property type="match status" value="1"/>
</dbReference>
<sequence>MKKNHLKLIIAAFIISSSLIIHSCGKEEEITAAITVTGIAQDPNNFKGDVTSGQVVTLDPMKSYKLTGIVTVKNGGTLVIPAGTRIIATAGASSYVLVEQGGKIFANGTAGSPVLFTSETTVAGNWGGIVICGKAPINTGNTSSSEIGNLPYGGTEATDNSGALNYVRIEYAGAEFAANKKFNGLSLFGIGNETRVESVALLNNADDGIEIYGGTVNVSNIVSIGNTNHAFSYKDGWIGTATNIYTKRKSDGTGNNGIKGINNATNPTASPQSIVTIKNVTVIGGNDTGEANGVYLSSGAQATIENVVISSWKTGINLQGDATVTYFNGQSKIKDILFNTTNVTTKISATSTVGTSVTILADTYTEKPDATGAGNGILTPTWALGWSGLQ</sequence>
<dbReference type="RefSeq" id="WP_115951595.1">
    <property type="nucleotide sequence ID" value="NZ_QNVS01000088.1"/>
</dbReference>
<reference evidence="2 3" key="1">
    <citation type="journal article" date="2006" name="Int. J. Syst. Evol. Microbiol.">
        <title>Chryseobacterium piscium sp. nov., isolated from fish of the South Atlantic Ocean off South Africa.</title>
        <authorList>
            <person name="de Beer H."/>
            <person name="Hugo C.J."/>
            <person name="Jooste P.J."/>
            <person name="Vancanneyt M."/>
            <person name="Coenye T."/>
            <person name="Vandamme P."/>
        </authorList>
    </citation>
    <scope>NUCLEOTIDE SEQUENCE [LARGE SCALE GENOMIC DNA]</scope>
    <source>
        <strain evidence="2 3">CCUG 51923</strain>
    </source>
</reference>
<proteinExistence type="predicted"/>
<dbReference type="InterPro" id="IPR011050">
    <property type="entry name" value="Pectin_lyase_fold/virulence"/>
</dbReference>
<evidence type="ECO:0008006" key="4">
    <source>
        <dbReference type="Google" id="ProtNLM"/>
    </source>
</evidence>
<evidence type="ECO:0000313" key="3">
    <source>
        <dbReference type="Proteomes" id="UP000256512"/>
    </source>
</evidence>
<evidence type="ECO:0000256" key="1">
    <source>
        <dbReference type="SAM" id="SignalP"/>
    </source>
</evidence>
<dbReference type="Proteomes" id="UP000256512">
    <property type="component" value="Unassembled WGS sequence"/>
</dbReference>
<evidence type="ECO:0000313" key="2">
    <source>
        <dbReference type="EMBL" id="REC50861.1"/>
    </source>
</evidence>
<dbReference type="EMBL" id="QNVS01000088">
    <property type="protein sequence ID" value="REC50861.1"/>
    <property type="molecule type" value="Genomic_DNA"/>
</dbReference>
<accession>A0A3D9BB84</accession>
<dbReference type="SUPFAM" id="SSF51126">
    <property type="entry name" value="Pectin lyase-like"/>
    <property type="match status" value="1"/>
</dbReference>
<protein>
    <recommendedName>
        <fullName evidence="4">Right handed beta helix domain-containing protein</fullName>
    </recommendedName>
</protein>